<name>A0AAP7DJV6_PAEAL</name>
<dbReference type="Pfam" id="PF13649">
    <property type="entry name" value="Methyltransf_25"/>
    <property type="match status" value="1"/>
</dbReference>
<dbReference type="CDD" id="cd02440">
    <property type="entry name" value="AdoMet_MTases"/>
    <property type="match status" value="1"/>
</dbReference>
<gene>
    <name evidence="4" type="ORF">HMI46_17325</name>
</gene>
<organism evidence="4 5">
    <name type="scientific">Paenibacillus alvei</name>
    <name type="common">Bacillus alvei</name>
    <dbReference type="NCBI Taxonomy" id="44250"/>
    <lineage>
        <taxon>Bacteria</taxon>
        <taxon>Bacillati</taxon>
        <taxon>Bacillota</taxon>
        <taxon>Bacilli</taxon>
        <taxon>Bacillales</taxon>
        <taxon>Paenibacillaceae</taxon>
        <taxon>Paenibacillus</taxon>
    </lineage>
</organism>
<sequence length="208" mass="24166">MDYSYWDNYYSKMIATKEPTTFAKDILPMLETGKTLVELGCGNGRDSLFFAENNLRVVAIDQSHNAILNLQSSCSYDNIEFRVDDFIHSDVLMENSFDYVYSRFTLHSITEEEEGLLLHNVYHSLKKDGQFFIEVRSVKDEIFGLGEKVGRNAYFYNEHYRRFIVLEEIVQKLQAIGFKVNHMVEGNNYAVYKDENPVVIRVIAQKAV</sequence>
<dbReference type="InterPro" id="IPR041698">
    <property type="entry name" value="Methyltransf_25"/>
</dbReference>
<evidence type="ECO:0000313" key="5">
    <source>
        <dbReference type="Proteomes" id="UP000552038"/>
    </source>
</evidence>
<keyword evidence="2" id="KW-0808">Transferase</keyword>
<dbReference type="GO" id="GO:0032259">
    <property type="term" value="P:methylation"/>
    <property type="evidence" value="ECO:0007669"/>
    <property type="project" value="UniProtKB-KW"/>
</dbReference>
<dbReference type="AlphaFoldDB" id="A0AAP7DJV6"/>
<dbReference type="PANTHER" id="PTHR43861">
    <property type="entry name" value="TRANS-ACONITATE 2-METHYLTRANSFERASE-RELATED"/>
    <property type="match status" value="1"/>
</dbReference>
<proteinExistence type="predicted"/>
<evidence type="ECO:0000259" key="3">
    <source>
        <dbReference type="Pfam" id="PF13649"/>
    </source>
</evidence>
<feature type="domain" description="Methyltransferase" evidence="3">
    <location>
        <begin position="37"/>
        <end position="129"/>
    </location>
</feature>
<evidence type="ECO:0000313" key="4">
    <source>
        <dbReference type="EMBL" id="NOJ72310.1"/>
    </source>
</evidence>
<accession>A0AAP7DJV6</accession>
<dbReference type="Gene3D" id="3.40.50.150">
    <property type="entry name" value="Vaccinia Virus protein VP39"/>
    <property type="match status" value="1"/>
</dbReference>
<reference evidence="4 5" key="1">
    <citation type="submission" date="2020-05" db="EMBL/GenBank/DDBJ databases">
        <title>Whole genome sequencing and identification of novel metabolites from Paenibacillus alvei strain JR949.</title>
        <authorList>
            <person name="Rajendhran J."/>
            <person name="Sree Pranav P."/>
            <person name="Mahalakshmi B."/>
            <person name="Karthikeyan R."/>
        </authorList>
    </citation>
    <scope>NUCLEOTIDE SEQUENCE [LARGE SCALE GENOMIC DNA]</scope>
    <source>
        <strain evidence="4 5">JR949</strain>
    </source>
</reference>
<dbReference type="PANTHER" id="PTHR43861:SF1">
    <property type="entry name" value="TRANS-ACONITATE 2-METHYLTRANSFERASE"/>
    <property type="match status" value="1"/>
</dbReference>
<evidence type="ECO:0000256" key="1">
    <source>
        <dbReference type="ARBA" id="ARBA00022603"/>
    </source>
</evidence>
<protein>
    <submittedName>
        <fullName evidence="4">Class I SAM-dependent methyltransferase</fullName>
    </submittedName>
</protein>
<dbReference type="SUPFAM" id="SSF53335">
    <property type="entry name" value="S-adenosyl-L-methionine-dependent methyltransferases"/>
    <property type="match status" value="1"/>
</dbReference>
<dbReference type="InterPro" id="IPR029063">
    <property type="entry name" value="SAM-dependent_MTases_sf"/>
</dbReference>
<dbReference type="GO" id="GO:0008168">
    <property type="term" value="F:methyltransferase activity"/>
    <property type="evidence" value="ECO:0007669"/>
    <property type="project" value="UniProtKB-KW"/>
</dbReference>
<comment type="caution">
    <text evidence="4">The sequence shown here is derived from an EMBL/GenBank/DDBJ whole genome shotgun (WGS) entry which is preliminary data.</text>
</comment>
<dbReference type="EMBL" id="JABFOR010000023">
    <property type="protein sequence ID" value="NOJ72310.1"/>
    <property type="molecule type" value="Genomic_DNA"/>
</dbReference>
<evidence type="ECO:0000256" key="2">
    <source>
        <dbReference type="ARBA" id="ARBA00022679"/>
    </source>
</evidence>
<dbReference type="RefSeq" id="WP_171417863.1">
    <property type="nucleotide sequence ID" value="NZ_JABFOR010000023.1"/>
</dbReference>
<keyword evidence="1 4" id="KW-0489">Methyltransferase</keyword>
<dbReference type="Proteomes" id="UP000552038">
    <property type="component" value="Unassembled WGS sequence"/>
</dbReference>